<evidence type="ECO:0000256" key="8">
    <source>
        <dbReference type="ARBA" id="ARBA00023242"/>
    </source>
</evidence>
<accession>A0A921R265</accession>
<feature type="compositionally biased region" description="Low complexity" evidence="10">
    <location>
        <begin position="1"/>
        <end position="12"/>
    </location>
</feature>
<evidence type="ECO:0000256" key="10">
    <source>
        <dbReference type="SAM" id="MobiDB-lite"/>
    </source>
</evidence>
<keyword evidence="3 9" id="KW-0863">Zinc-finger</keyword>
<dbReference type="PANTHER" id="PTHR31251">
    <property type="entry name" value="SQUAMOSA PROMOTER-BINDING-LIKE PROTEIN 4"/>
    <property type="match status" value="1"/>
</dbReference>
<keyword evidence="6" id="KW-0238">DNA-binding</keyword>
<keyword evidence="4" id="KW-0862">Zinc</keyword>
<dbReference type="GO" id="GO:0003677">
    <property type="term" value="F:DNA binding"/>
    <property type="evidence" value="ECO:0007669"/>
    <property type="project" value="UniProtKB-KW"/>
</dbReference>
<dbReference type="InterPro" id="IPR004333">
    <property type="entry name" value="SBP_dom"/>
</dbReference>
<dbReference type="FunFam" id="4.10.1100.10:FF:000001">
    <property type="entry name" value="Squamosa promoter-binding-like protein 14"/>
    <property type="match status" value="1"/>
</dbReference>
<feature type="compositionally biased region" description="Basic and acidic residues" evidence="10">
    <location>
        <begin position="42"/>
        <end position="55"/>
    </location>
</feature>
<dbReference type="GO" id="GO:0008270">
    <property type="term" value="F:zinc ion binding"/>
    <property type="evidence" value="ECO:0007669"/>
    <property type="project" value="UniProtKB-KW"/>
</dbReference>
<feature type="compositionally biased region" description="Basic and acidic residues" evidence="10">
    <location>
        <begin position="187"/>
        <end position="198"/>
    </location>
</feature>
<dbReference type="Gene3D" id="4.10.1100.10">
    <property type="entry name" value="Transcription factor, SBP-box domain"/>
    <property type="match status" value="1"/>
</dbReference>
<keyword evidence="5" id="KW-0805">Transcription regulation</keyword>
<feature type="compositionally biased region" description="Low complexity" evidence="10">
    <location>
        <begin position="25"/>
        <end position="40"/>
    </location>
</feature>
<organism evidence="12 13">
    <name type="scientific">Sorghum bicolor</name>
    <name type="common">Sorghum</name>
    <name type="synonym">Sorghum vulgare</name>
    <dbReference type="NCBI Taxonomy" id="4558"/>
    <lineage>
        <taxon>Eukaryota</taxon>
        <taxon>Viridiplantae</taxon>
        <taxon>Streptophyta</taxon>
        <taxon>Embryophyta</taxon>
        <taxon>Tracheophyta</taxon>
        <taxon>Spermatophyta</taxon>
        <taxon>Magnoliopsida</taxon>
        <taxon>Liliopsida</taxon>
        <taxon>Poales</taxon>
        <taxon>Poaceae</taxon>
        <taxon>PACMAD clade</taxon>
        <taxon>Panicoideae</taxon>
        <taxon>Andropogonodae</taxon>
        <taxon>Andropogoneae</taxon>
        <taxon>Sorghinae</taxon>
        <taxon>Sorghum</taxon>
    </lineage>
</organism>
<evidence type="ECO:0000256" key="3">
    <source>
        <dbReference type="ARBA" id="ARBA00022771"/>
    </source>
</evidence>
<evidence type="ECO:0000256" key="4">
    <source>
        <dbReference type="ARBA" id="ARBA00022833"/>
    </source>
</evidence>
<dbReference type="AlphaFoldDB" id="A0A921R265"/>
<evidence type="ECO:0000256" key="1">
    <source>
        <dbReference type="ARBA" id="ARBA00004123"/>
    </source>
</evidence>
<dbReference type="SUPFAM" id="SSF103612">
    <property type="entry name" value="SBT domain"/>
    <property type="match status" value="1"/>
</dbReference>
<dbReference type="InterPro" id="IPR044817">
    <property type="entry name" value="SBP-like"/>
</dbReference>
<dbReference type="GO" id="GO:0005634">
    <property type="term" value="C:nucleus"/>
    <property type="evidence" value="ECO:0007669"/>
    <property type="project" value="UniProtKB-SubCell"/>
</dbReference>
<feature type="domain" description="SBP-type" evidence="11">
    <location>
        <begin position="61"/>
        <end position="138"/>
    </location>
</feature>
<gene>
    <name evidence="12" type="ORF">BDA96_04G064400</name>
</gene>
<protein>
    <recommendedName>
        <fullName evidence="11">SBP-type domain-containing protein</fullName>
    </recommendedName>
</protein>
<name>A0A921R265_SORBI</name>
<dbReference type="EMBL" id="CM027683">
    <property type="protein sequence ID" value="KAG0531931.1"/>
    <property type="molecule type" value="Genomic_DNA"/>
</dbReference>
<sequence length="337" mass="36775">MEWTAPKPASSPSSPPLLWDWGDHAATGSGSSSGDAPARRGAGKEREAKRARGEDGGGGAEVRCQVEGCGLDLTRVKDYHRKHRVCEAHTKSPRVIVAGQERRFCQQCSRFHALSEFDQKKRSCRRRLSDHNARRRKPQPDAFTFASARLPSSLFDDRRQISFVWNKAPVSHVRPFTSPWDSSSDLKLPHAKETREVSTKVGTITGQVHLDKSHMSNAIPTLSHGKDEPWPMKGPDMSITASKFDGAPDLQRALSLLSVGACGLPDPVHQTSCVIQFTGASENSGDLHLSHGGNSGPASCADGQHIAAQSQSQLVRFTMDTSNNVYEPSFFGVNQIN</sequence>
<reference evidence="12" key="2">
    <citation type="submission" date="2020-10" db="EMBL/GenBank/DDBJ databases">
        <authorList>
            <person name="Cooper E.A."/>
            <person name="Brenton Z.W."/>
            <person name="Flinn B.S."/>
            <person name="Jenkins J."/>
            <person name="Shu S."/>
            <person name="Flowers D."/>
            <person name="Luo F."/>
            <person name="Wang Y."/>
            <person name="Xia P."/>
            <person name="Barry K."/>
            <person name="Daum C."/>
            <person name="Lipzen A."/>
            <person name="Yoshinaga Y."/>
            <person name="Schmutz J."/>
            <person name="Saski C."/>
            <person name="Vermerris W."/>
            <person name="Kresovich S."/>
        </authorList>
    </citation>
    <scope>NUCLEOTIDE SEQUENCE</scope>
</reference>
<dbReference type="KEGG" id="sbi:8076126"/>
<keyword evidence="8" id="KW-0539">Nucleus</keyword>
<evidence type="ECO:0000256" key="2">
    <source>
        <dbReference type="ARBA" id="ARBA00022723"/>
    </source>
</evidence>
<evidence type="ECO:0000313" key="12">
    <source>
        <dbReference type="EMBL" id="KAG0531931.1"/>
    </source>
</evidence>
<evidence type="ECO:0000313" key="13">
    <source>
        <dbReference type="Proteomes" id="UP000807115"/>
    </source>
</evidence>
<evidence type="ECO:0000256" key="7">
    <source>
        <dbReference type="ARBA" id="ARBA00023163"/>
    </source>
</evidence>
<proteinExistence type="predicted"/>
<feature type="region of interest" description="Disordered" evidence="10">
    <location>
        <begin position="179"/>
        <end position="198"/>
    </location>
</feature>
<evidence type="ECO:0000256" key="9">
    <source>
        <dbReference type="PROSITE-ProRule" id="PRU00470"/>
    </source>
</evidence>
<keyword evidence="2" id="KW-0479">Metal-binding</keyword>
<dbReference type="Gramene" id="EES04609">
    <property type="protein sequence ID" value="EES04609"/>
    <property type="gene ID" value="SORBI_3004G058900"/>
</dbReference>
<comment type="caution">
    <text evidence="12">The sequence shown here is derived from an EMBL/GenBank/DDBJ whole genome shotgun (WGS) entry which is preliminary data.</text>
</comment>
<dbReference type="PANTHER" id="PTHR31251:SF7">
    <property type="entry name" value="SQUAMOSA PROMOTER-BINDING-LIKE PROTEIN 4"/>
    <property type="match status" value="1"/>
</dbReference>
<dbReference type="Pfam" id="PF03110">
    <property type="entry name" value="SBP"/>
    <property type="match status" value="1"/>
</dbReference>
<dbReference type="PROSITE" id="PS51141">
    <property type="entry name" value="ZF_SBP"/>
    <property type="match status" value="1"/>
</dbReference>
<evidence type="ECO:0000256" key="5">
    <source>
        <dbReference type="ARBA" id="ARBA00023015"/>
    </source>
</evidence>
<evidence type="ECO:0000259" key="11">
    <source>
        <dbReference type="PROSITE" id="PS51141"/>
    </source>
</evidence>
<comment type="subcellular location">
    <subcellularLocation>
        <location evidence="1">Nucleus</location>
    </subcellularLocation>
</comment>
<dbReference type="Proteomes" id="UP000807115">
    <property type="component" value="Chromosome 4"/>
</dbReference>
<dbReference type="OMA" id="FAISPWE"/>
<dbReference type="OrthoDB" id="514967at2759"/>
<dbReference type="InterPro" id="IPR036893">
    <property type="entry name" value="SBP_sf"/>
</dbReference>
<feature type="region of interest" description="Disordered" evidence="10">
    <location>
        <begin position="1"/>
        <end position="60"/>
    </location>
</feature>
<reference evidence="12" key="1">
    <citation type="journal article" date="2019" name="BMC Genomics">
        <title>A new reference genome for Sorghum bicolor reveals high levels of sequence similarity between sweet and grain genotypes: implications for the genetics of sugar metabolism.</title>
        <authorList>
            <person name="Cooper E.A."/>
            <person name="Brenton Z.W."/>
            <person name="Flinn B.S."/>
            <person name="Jenkins J."/>
            <person name="Shu S."/>
            <person name="Flowers D."/>
            <person name="Luo F."/>
            <person name="Wang Y."/>
            <person name="Xia P."/>
            <person name="Barry K."/>
            <person name="Daum C."/>
            <person name="Lipzen A."/>
            <person name="Yoshinaga Y."/>
            <person name="Schmutz J."/>
            <person name="Saski C."/>
            <person name="Vermerris W."/>
            <person name="Kresovich S."/>
        </authorList>
    </citation>
    <scope>NUCLEOTIDE SEQUENCE</scope>
</reference>
<evidence type="ECO:0000256" key="6">
    <source>
        <dbReference type="ARBA" id="ARBA00023125"/>
    </source>
</evidence>
<keyword evidence="7" id="KW-0804">Transcription</keyword>